<name>A0A4R1S9X8_HYDET</name>
<dbReference type="PANTHER" id="PTHR32196">
    <property type="entry name" value="ABC TRANSPORTER PERMEASE PROTEIN YPHD-RELATED-RELATED"/>
    <property type="match status" value="1"/>
</dbReference>
<dbReference type="GO" id="GO:0022857">
    <property type="term" value="F:transmembrane transporter activity"/>
    <property type="evidence" value="ECO:0007669"/>
    <property type="project" value="InterPro"/>
</dbReference>
<gene>
    <name evidence="7" type="ORF">EDC14_100239</name>
</gene>
<accession>A0A4R1S9X8</accession>
<dbReference type="EMBL" id="SLUN01000002">
    <property type="protein sequence ID" value="TCL76286.1"/>
    <property type="molecule type" value="Genomic_DNA"/>
</dbReference>
<feature type="transmembrane region" description="Helical" evidence="6">
    <location>
        <begin position="52"/>
        <end position="71"/>
    </location>
</feature>
<feature type="transmembrane region" description="Helical" evidence="6">
    <location>
        <begin position="173"/>
        <end position="191"/>
    </location>
</feature>
<feature type="transmembrane region" description="Helical" evidence="6">
    <location>
        <begin position="131"/>
        <end position="153"/>
    </location>
</feature>
<keyword evidence="5 6" id="KW-0472">Membrane</keyword>
<comment type="subcellular location">
    <subcellularLocation>
        <location evidence="1">Cell membrane</location>
        <topology evidence="1">Multi-pass membrane protein</topology>
    </subcellularLocation>
</comment>
<evidence type="ECO:0000313" key="7">
    <source>
        <dbReference type="EMBL" id="TCL76286.1"/>
    </source>
</evidence>
<dbReference type="AlphaFoldDB" id="A0A4R1S9X8"/>
<evidence type="ECO:0000256" key="6">
    <source>
        <dbReference type="SAM" id="Phobius"/>
    </source>
</evidence>
<proteinExistence type="predicted"/>
<evidence type="ECO:0000256" key="4">
    <source>
        <dbReference type="ARBA" id="ARBA00022989"/>
    </source>
</evidence>
<dbReference type="GO" id="GO:0005886">
    <property type="term" value="C:plasma membrane"/>
    <property type="evidence" value="ECO:0007669"/>
    <property type="project" value="UniProtKB-SubCell"/>
</dbReference>
<evidence type="ECO:0000313" key="8">
    <source>
        <dbReference type="Proteomes" id="UP000295008"/>
    </source>
</evidence>
<protein>
    <submittedName>
        <fullName evidence="7">Monosaccharide ABC transporter membrane protein (CUT2 family)</fullName>
    </submittedName>
</protein>
<comment type="caution">
    <text evidence="7">The sequence shown here is derived from an EMBL/GenBank/DDBJ whole genome shotgun (WGS) entry which is preliminary data.</text>
</comment>
<dbReference type="InterPro" id="IPR001851">
    <property type="entry name" value="ABC_transp_permease"/>
</dbReference>
<keyword evidence="3 6" id="KW-0812">Transmembrane</keyword>
<feature type="transmembrane region" description="Helical" evidence="6">
    <location>
        <begin position="263"/>
        <end position="289"/>
    </location>
</feature>
<dbReference type="OrthoDB" id="9815820at2"/>
<dbReference type="Pfam" id="PF02653">
    <property type="entry name" value="BPD_transp_2"/>
    <property type="match status" value="1"/>
</dbReference>
<keyword evidence="2" id="KW-1003">Cell membrane</keyword>
<dbReference type="CDD" id="cd06579">
    <property type="entry name" value="TM_PBP1_transp_AraH_like"/>
    <property type="match status" value="1"/>
</dbReference>
<keyword evidence="8" id="KW-1185">Reference proteome</keyword>
<evidence type="ECO:0000256" key="1">
    <source>
        <dbReference type="ARBA" id="ARBA00004651"/>
    </source>
</evidence>
<evidence type="ECO:0000256" key="5">
    <source>
        <dbReference type="ARBA" id="ARBA00023136"/>
    </source>
</evidence>
<feature type="transmembrane region" description="Helical" evidence="6">
    <location>
        <begin position="301"/>
        <end position="317"/>
    </location>
</feature>
<dbReference type="RefSeq" id="WP_132012475.1">
    <property type="nucleotide sequence ID" value="NZ_SLUN01000002.1"/>
</dbReference>
<reference evidence="7 8" key="1">
    <citation type="submission" date="2019-03" db="EMBL/GenBank/DDBJ databases">
        <title>Genomic Encyclopedia of Type Strains, Phase IV (KMG-IV): sequencing the most valuable type-strain genomes for metagenomic binning, comparative biology and taxonomic classification.</title>
        <authorList>
            <person name="Goeker M."/>
        </authorList>
    </citation>
    <scope>NUCLEOTIDE SEQUENCE [LARGE SCALE GENOMIC DNA]</scope>
    <source>
        <strain evidence="7 8">LX-B</strain>
    </source>
</reference>
<keyword evidence="4 6" id="KW-1133">Transmembrane helix</keyword>
<feature type="transmembrane region" description="Helical" evidence="6">
    <location>
        <begin position="103"/>
        <end position="124"/>
    </location>
</feature>
<feature type="transmembrane region" description="Helical" evidence="6">
    <location>
        <begin position="222"/>
        <end position="243"/>
    </location>
</feature>
<dbReference type="Proteomes" id="UP000295008">
    <property type="component" value="Unassembled WGS sequence"/>
</dbReference>
<sequence length="325" mass="33884">MSSTIVTKTNSQKIALNQSVVEKFAAFAALILMLIIFSLICPPFRTVNNWVTIALQTSIIAFIGIGVTFVIITAGIDLGIGSVLALASVVTGLAMNAGYPSPLAILFGLIVGLLCGLFNGFVITRLKLPPFIATLGTMMIARGAALYITNAAPISVSEPLFDLLGGRIPGTQIPVPVLLMIVVALIFGFILRQTRLGRYAYAIGSNEEAARLSGLNINRTKYMLYAISGLLSAVAGIVLASRLSTAQATAGVSYELDAIASAVIGGTSLNGGTGTITGTMIGAFIIGVLRNGLNMMGVSSFIQQITIGGVIILAVYIDQLRNKKA</sequence>
<evidence type="ECO:0000256" key="3">
    <source>
        <dbReference type="ARBA" id="ARBA00022692"/>
    </source>
</evidence>
<organism evidence="7 8">
    <name type="scientific">Hydrogenispora ethanolica</name>
    <dbReference type="NCBI Taxonomy" id="1082276"/>
    <lineage>
        <taxon>Bacteria</taxon>
        <taxon>Bacillati</taxon>
        <taxon>Bacillota</taxon>
        <taxon>Hydrogenispora</taxon>
    </lineage>
</organism>
<evidence type="ECO:0000256" key="2">
    <source>
        <dbReference type="ARBA" id="ARBA00022475"/>
    </source>
</evidence>
<feature type="transmembrane region" description="Helical" evidence="6">
    <location>
        <begin position="78"/>
        <end position="97"/>
    </location>
</feature>
<feature type="transmembrane region" description="Helical" evidence="6">
    <location>
        <begin position="20"/>
        <end position="40"/>
    </location>
</feature>